<keyword evidence="6" id="KW-1185">Reference proteome</keyword>
<feature type="region of interest" description="Disordered" evidence="3">
    <location>
        <begin position="222"/>
        <end position="355"/>
    </location>
</feature>
<dbReference type="PANTHER" id="PTHR15481:SF0">
    <property type="entry name" value="LD23870P-RELATED"/>
    <property type="match status" value="1"/>
</dbReference>
<dbReference type="GO" id="GO:0005737">
    <property type="term" value="C:cytoplasm"/>
    <property type="evidence" value="ECO:0007669"/>
    <property type="project" value="TreeGrafter"/>
</dbReference>
<accession>R9P1Z4</accession>
<organism evidence="5 6">
    <name type="scientific">Pseudozyma hubeiensis (strain SY62)</name>
    <name type="common">Yeast</name>
    <dbReference type="NCBI Taxonomy" id="1305764"/>
    <lineage>
        <taxon>Eukaryota</taxon>
        <taxon>Fungi</taxon>
        <taxon>Dikarya</taxon>
        <taxon>Basidiomycota</taxon>
        <taxon>Ustilaginomycotina</taxon>
        <taxon>Ustilaginomycetes</taxon>
        <taxon>Ustilaginales</taxon>
        <taxon>Ustilaginaceae</taxon>
        <taxon>Pseudozyma</taxon>
    </lineage>
</organism>
<dbReference type="PROSITE" id="PS50102">
    <property type="entry name" value="RRM"/>
    <property type="match status" value="1"/>
</dbReference>
<dbReference type="AlphaFoldDB" id="R9P1Z4"/>
<feature type="compositionally biased region" description="Low complexity" evidence="3">
    <location>
        <begin position="99"/>
        <end position="130"/>
    </location>
</feature>
<reference evidence="6" key="1">
    <citation type="journal article" date="2013" name="Genome Announc.">
        <title>Draft genome sequence of the basidiomycetous yeast-like fungus Pseudozyma hubeiensis SY62, which produces an abundant amount of the biosurfactant mannosylerythritol lipids.</title>
        <authorList>
            <person name="Konishi M."/>
            <person name="Hatada Y."/>
            <person name="Horiuchi J."/>
        </authorList>
    </citation>
    <scope>NUCLEOTIDE SEQUENCE [LARGE SCALE GENOMIC DNA]</scope>
    <source>
        <strain evidence="6">SY62</strain>
    </source>
</reference>
<dbReference type="InterPro" id="IPR012677">
    <property type="entry name" value="Nucleotide-bd_a/b_plait_sf"/>
</dbReference>
<evidence type="ECO:0000256" key="1">
    <source>
        <dbReference type="ARBA" id="ARBA00022884"/>
    </source>
</evidence>
<dbReference type="eggNOG" id="KOG0118">
    <property type="taxonomic scope" value="Eukaryota"/>
</dbReference>
<dbReference type="SMART" id="SM00360">
    <property type="entry name" value="RRM"/>
    <property type="match status" value="1"/>
</dbReference>
<dbReference type="GeneID" id="24108073"/>
<gene>
    <name evidence="5" type="ORF">PHSY_002782</name>
</gene>
<proteinExistence type="predicted"/>
<dbReference type="HOGENOM" id="CLU_781039_0_0_1"/>
<dbReference type="RefSeq" id="XP_012188794.1">
    <property type="nucleotide sequence ID" value="XM_012333404.1"/>
</dbReference>
<dbReference type="InterPro" id="IPR035979">
    <property type="entry name" value="RBD_domain_sf"/>
</dbReference>
<evidence type="ECO:0000313" key="6">
    <source>
        <dbReference type="Proteomes" id="UP000014071"/>
    </source>
</evidence>
<dbReference type="Gene3D" id="3.30.70.330">
    <property type="match status" value="1"/>
</dbReference>
<feature type="compositionally biased region" description="Polar residues" evidence="3">
    <location>
        <begin position="292"/>
        <end position="304"/>
    </location>
</feature>
<dbReference type="Pfam" id="PF00076">
    <property type="entry name" value="RRM_1"/>
    <property type="match status" value="1"/>
</dbReference>
<protein>
    <recommendedName>
        <fullName evidence="4">RRM domain-containing protein</fullName>
    </recommendedName>
</protein>
<dbReference type="OrthoDB" id="252020at2759"/>
<dbReference type="InterPro" id="IPR000504">
    <property type="entry name" value="RRM_dom"/>
</dbReference>
<sequence>MQLATFVLNSRNSLGTDHQLHGLRFLSFFSPTSSILAQKKDQALSRQSEWTAMYGRAGSSRDGASTDSAPTDGRLDPCSASPHARMSRRKSRSHHSASRSRSLSDASMSSRSSHSPSHPHSSRSRSPSPRQNSVGVSADRLDSKRRTNKTALRIDFLTHNVRESHLHHIFGWYGQVERVHLTPSRGTGKERDGSAYIFMSCVEEAAKAALYMNGGQIDGASLTIKTCEPPTDLPSQRPEMRSRDRPPIGIASRDRRAVRHEPYRAGTEWHSHREREDSSRAMHPDRHRMISTGRQDSLRSSNGYDQPAPMRRWGHPSDSRHDSARGRDRSASPPLSPRRGSQRRSSEAMRASPSY</sequence>
<evidence type="ECO:0000259" key="4">
    <source>
        <dbReference type="PROSITE" id="PS50102"/>
    </source>
</evidence>
<dbReference type="Proteomes" id="UP000014071">
    <property type="component" value="Unassembled WGS sequence"/>
</dbReference>
<dbReference type="STRING" id="1305764.R9P1Z4"/>
<dbReference type="EMBL" id="DF238791">
    <property type="protein sequence ID" value="GAC95207.1"/>
    <property type="molecule type" value="Genomic_DNA"/>
</dbReference>
<feature type="compositionally biased region" description="Basic and acidic residues" evidence="3">
    <location>
        <begin position="238"/>
        <end position="288"/>
    </location>
</feature>
<keyword evidence="1 2" id="KW-0694">RNA-binding</keyword>
<feature type="domain" description="RRM" evidence="4">
    <location>
        <begin position="150"/>
        <end position="229"/>
    </location>
</feature>
<dbReference type="GO" id="GO:0000398">
    <property type="term" value="P:mRNA splicing, via spliceosome"/>
    <property type="evidence" value="ECO:0007669"/>
    <property type="project" value="TreeGrafter"/>
</dbReference>
<feature type="region of interest" description="Disordered" evidence="3">
    <location>
        <begin position="54"/>
        <end position="145"/>
    </location>
</feature>
<name>R9P1Z4_PSEHS</name>
<dbReference type="GO" id="GO:0061574">
    <property type="term" value="C:ASAP complex"/>
    <property type="evidence" value="ECO:0007669"/>
    <property type="project" value="TreeGrafter"/>
</dbReference>
<evidence type="ECO:0000313" key="5">
    <source>
        <dbReference type="EMBL" id="GAC95207.1"/>
    </source>
</evidence>
<dbReference type="GO" id="GO:0003723">
    <property type="term" value="F:RNA binding"/>
    <property type="evidence" value="ECO:0007669"/>
    <property type="project" value="UniProtKB-UniRule"/>
</dbReference>
<feature type="compositionally biased region" description="Basic residues" evidence="3">
    <location>
        <begin position="85"/>
        <end position="98"/>
    </location>
</feature>
<feature type="compositionally biased region" description="Basic and acidic residues" evidence="3">
    <location>
        <begin position="315"/>
        <end position="330"/>
    </location>
</feature>
<evidence type="ECO:0000256" key="3">
    <source>
        <dbReference type="SAM" id="MobiDB-lite"/>
    </source>
</evidence>
<dbReference type="PANTHER" id="PTHR15481">
    <property type="entry name" value="RIBONUCLEIC ACID BINDING PROTEIN S1"/>
    <property type="match status" value="1"/>
</dbReference>
<evidence type="ECO:0000256" key="2">
    <source>
        <dbReference type="PROSITE-ProRule" id="PRU00176"/>
    </source>
</evidence>
<dbReference type="SUPFAM" id="SSF54928">
    <property type="entry name" value="RNA-binding domain, RBD"/>
    <property type="match status" value="1"/>
</dbReference>
<dbReference type="GO" id="GO:0005654">
    <property type="term" value="C:nucleoplasm"/>
    <property type="evidence" value="ECO:0007669"/>
    <property type="project" value="TreeGrafter"/>
</dbReference>